<evidence type="ECO:0008006" key="3">
    <source>
        <dbReference type="Google" id="ProtNLM"/>
    </source>
</evidence>
<name>A0ABR2JFA5_9EUKA</name>
<organism evidence="1 2">
    <name type="scientific">Tritrichomonas musculus</name>
    <dbReference type="NCBI Taxonomy" id="1915356"/>
    <lineage>
        <taxon>Eukaryota</taxon>
        <taxon>Metamonada</taxon>
        <taxon>Parabasalia</taxon>
        <taxon>Tritrichomonadida</taxon>
        <taxon>Tritrichomonadidae</taxon>
        <taxon>Tritrichomonas</taxon>
    </lineage>
</organism>
<keyword evidence="2" id="KW-1185">Reference proteome</keyword>
<protein>
    <recommendedName>
        <fullName evidence="3">Ubiquitin-like domain-containing protein</fullName>
    </recommendedName>
</protein>
<evidence type="ECO:0000313" key="1">
    <source>
        <dbReference type="EMBL" id="KAK8876634.1"/>
    </source>
</evidence>
<dbReference type="EMBL" id="JAPFFF010000012">
    <property type="protein sequence ID" value="KAK8876634.1"/>
    <property type="molecule type" value="Genomic_DNA"/>
</dbReference>
<comment type="caution">
    <text evidence="1">The sequence shown here is derived from an EMBL/GenBank/DDBJ whole genome shotgun (WGS) entry which is preliminary data.</text>
</comment>
<evidence type="ECO:0000313" key="2">
    <source>
        <dbReference type="Proteomes" id="UP001470230"/>
    </source>
</evidence>
<accession>A0ABR2JFA5</accession>
<sequence length="174" mass="20498">MNQNIISDRVKIYFCVPYCFVKLIEIIPNFKIGNLMKIFNAEGIYTYIYNGNIINSELTLNQIGISNGNIIVAIKKNANENNDEHLKWIKLSQNNLLEDKFKIITNKVSKHELDRLKDLKNYKVEGSLKIYRRFTRRMYLNNLKKKEEDQTKCNLKMNYEPLSAPCTEAMPILW</sequence>
<dbReference type="Proteomes" id="UP001470230">
    <property type="component" value="Unassembled WGS sequence"/>
</dbReference>
<reference evidence="1 2" key="1">
    <citation type="submission" date="2024-04" db="EMBL/GenBank/DDBJ databases">
        <title>Tritrichomonas musculus Genome.</title>
        <authorList>
            <person name="Alves-Ferreira E."/>
            <person name="Grigg M."/>
            <person name="Lorenzi H."/>
            <person name="Galac M."/>
        </authorList>
    </citation>
    <scope>NUCLEOTIDE SEQUENCE [LARGE SCALE GENOMIC DNA]</scope>
    <source>
        <strain evidence="1 2">EAF2021</strain>
    </source>
</reference>
<proteinExistence type="predicted"/>
<gene>
    <name evidence="1" type="ORF">M9Y10_006852</name>
</gene>